<dbReference type="GO" id="GO:0071973">
    <property type="term" value="P:bacterial-type flagellum-dependent cell motility"/>
    <property type="evidence" value="ECO:0007669"/>
    <property type="project" value="InterPro"/>
</dbReference>
<keyword evidence="7" id="KW-0282">Flagellum</keyword>
<dbReference type="AlphaFoldDB" id="A0AAJ1BFH2"/>
<proteinExistence type="inferred from homology"/>
<keyword evidence="7" id="KW-0969">Cilium</keyword>
<comment type="similarity">
    <text evidence="3">Belongs to the bacterial flagellin family.</text>
</comment>
<comment type="subcellular location">
    <subcellularLocation>
        <location evidence="1">Bacterial flagellum</location>
    </subcellularLocation>
    <subcellularLocation>
        <location evidence="2">Secreted</location>
    </subcellularLocation>
</comment>
<evidence type="ECO:0000256" key="2">
    <source>
        <dbReference type="ARBA" id="ARBA00004613"/>
    </source>
</evidence>
<dbReference type="Proteomes" id="UP001297581">
    <property type="component" value="Unassembled WGS sequence"/>
</dbReference>
<dbReference type="NCBIfam" id="TIGR02550">
    <property type="entry name" value="flagell_flgL"/>
    <property type="match status" value="1"/>
</dbReference>
<evidence type="ECO:0000256" key="4">
    <source>
        <dbReference type="ARBA" id="ARBA00022525"/>
    </source>
</evidence>
<keyword evidence="4" id="KW-0964">Secreted</keyword>
<dbReference type="GO" id="GO:0005198">
    <property type="term" value="F:structural molecule activity"/>
    <property type="evidence" value="ECO:0007669"/>
    <property type="project" value="InterPro"/>
</dbReference>
<comment type="caution">
    <text evidence="7">The sequence shown here is derived from an EMBL/GenBank/DDBJ whole genome shotgun (WGS) entry which is preliminary data.</text>
</comment>
<accession>A0AAJ1BFH2</accession>
<dbReference type="InterPro" id="IPR001492">
    <property type="entry name" value="Flagellin"/>
</dbReference>
<evidence type="ECO:0000259" key="6">
    <source>
        <dbReference type="Pfam" id="PF00669"/>
    </source>
</evidence>
<keyword evidence="7" id="KW-0966">Cell projection</keyword>
<dbReference type="InterPro" id="IPR001029">
    <property type="entry name" value="Flagellin_N"/>
</dbReference>
<evidence type="ECO:0000256" key="5">
    <source>
        <dbReference type="ARBA" id="ARBA00023143"/>
    </source>
</evidence>
<sequence length="401" mass="43018">MRISTSQMFTQNTNNILQKQTDTAKLLEQLSSGKKVNTSGDDPVAALGIDNLNQQQALVDQFLKNIDYAKNHLGITESKLGSAEELVMGLREQILRGVNGGLSPTERQMIADEMRGSLEELLNIANTRDESGNYMFAGYKTDTPPFAFDNAGNMVYSGDSGVRDAMISRGISMGTNIPGDMAFMKVPNGLGDYAVNYLSTQVGEFKVQSAAIANPATHVEDTYTFNFIDNGAGGVNLEVRDSASTLVTTVNNFDASNPVSFNGIEVKLEGTPAAGDSFSMAPQAEVNIFETINKAIALIEDDTRVNSPAGIAELAQLLNNTDSGLNQLSTARSVAGNSLKSLESYAGRHAEEQVVNTSALSLLEDLDYASAITEFEKQQLALNAVSNVFSRVGSVSLFDYL</sequence>
<reference evidence="7 8" key="1">
    <citation type="submission" date="2022-02" db="EMBL/GenBank/DDBJ databases">
        <title>The genome sequence of Shewanella sp. 3B26.</title>
        <authorList>
            <person name="Du J."/>
        </authorList>
    </citation>
    <scope>NUCLEOTIDE SEQUENCE [LARGE SCALE GENOMIC DNA]</scope>
    <source>
        <strain evidence="7 8">3B26</strain>
    </source>
</reference>
<keyword evidence="5" id="KW-0975">Bacterial flagellum</keyword>
<dbReference type="RefSeq" id="WP_240590305.1">
    <property type="nucleotide sequence ID" value="NZ_JAKUDL010000002.1"/>
</dbReference>
<feature type="domain" description="Flagellin N-terminal" evidence="6">
    <location>
        <begin position="3"/>
        <end position="141"/>
    </location>
</feature>
<dbReference type="InterPro" id="IPR013384">
    <property type="entry name" value="Flagell_FlgL"/>
</dbReference>
<dbReference type="PANTHER" id="PTHR42792">
    <property type="entry name" value="FLAGELLIN"/>
    <property type="match status" value="1"/>
</dbReference>
<gene>
    <name evidence="7" type="primary">flgL</name>
    <name evidence="7" type="ORF">MJ923_05870</name>
</gene>
<evidence type="ECO:0000313" key="8">
    <source>
        <dbReference type="Proteomes" id="UP001297581"/>
    </source>
</evidence>
<protein>
    <submittedName>
        <fullName evidence="7">Flagellar hook-associated protein FlgL</fullName>
    </submittedName>
</protein>
<evidence type="ECO:0000313" key="7">
    <source>
        <dbReference type="EMBL" id="MCH4293829.1"/>
    </source>
</evidence>
<dbReference type="EMBL" id="JAKUDL010000002">
    <property type="protein sequence ID" value="MCH4293829.1"/>
    <property type="molecule type" value="Genomic_DNA"/>
</dbReference>
<dbReference type="GO" id="GO:0009424">
    <property type="term" value="C:bacterial-type flagellum hook"/>
    <property type="evidence" value="ECO:0007669"/>
    <property type="project" value="InterPro"/>
</dbReference>
<evidence type="ECO:0000256" key="3">
    <source>
        <dbReference type="ARBA" id="ARBA00005709"/>
    </source>
</evidence>
<dbReference type="PANTHER" id="PTHR42792:SF1">
    <property type="entry name" value="FLAGELLAR HOOK-ASSOCIATED PROTEIN 3"/>
    <property type="match status" value="1"/>
</dbReference>
<dbReference type="GO" id="GO:0005576">
    <property type="term" value="C:extracellular region"/>
    <property type="evidence" value="ECO:0007669"/>
    <property type="project" value="UniProtKB-SubCell"/>
</dbReference>
<name>A0AAJ1BFH2_9GAMM</name>
<evidence type="ECO:0000256" key="1">
    <source>
        <dbReference type="ARBA" id="ARBA00004365"/>
    </source>
</evidence>
<dbReference type="Pfam" id="PF00669">
    <property type="entry name" value="Flagellin_N"/>
    <property type="match status" value="1"/>
</dbReference>
<keyword evidence="8" id="KW-1185">Reference proteome</keyword>
<dbReference type="SUPFAM" id="SSF64518">
    <property type="entry name" value="Phase 1 flagellin"/>
    <property type="match status" value="1"/>
</dbReference>
<organism evidence="7 8">
    <name type="scientific">Shewanella zhuhaiensis</name>
    <dbReference type="NCBI Taxonomy" id="2919576"/>
    <lineage>
        <taxon>Bacteria</taxon>
        <taxon>Pseudomonadati</taxon>
        <taxon>Pseudomonadota</taxon>
        <taxon>Gammaproteobacteria</taxon>
        <taxon>Alteromonadales</taxon>
        <taxon>Shewanellaceae</taxon>
        <taxon>Shewanella</taxon>
    </lineage>
</organism>
<dbReference type="Gene3D" id="1.20.1330.10">
    <property type="entry name" value="f41 fragment of flagellin, N-terminal domain"/>
    <property type="match status" value="1"/>
</dbReference>